<evidence type="ECO:0000313" key="3">
    <source>
        <dbReference type="Proteomes" id="UP000182486"/>
    </source>
</evidence>
<dbReference type="SUPFAM" id="SSF52540">
    <property type="entry name" value="P-loop containing nucleoside triphosphate hydrolases"/>
    <property type="match status" value="1"/>
</dbReference>
<dbReference type="Gene3D" id="1.25.40.10">
    <property type="entry name" value="Tetratricopeptide repeat domain"/>
    <property type="match status" value="2"/>
</dbReference>
<proteinExistence type="predicted"/>
<organism evidence="2 3">
    <name type="scientific">Couchioplanes caeruleus subsp. caeruleus</name>
    <dbReference type="NCBI Taxonomy" id="56427"/>
    <lineage>
        <taxon>Bacteria</taxon>
        <taxon>Bacillati</taxon>
        <taxon>Actinomycetota</taxon>
        <taxon>Actinomycetes</taxon>
        <taxon>Micromonosporales</taxon>
        <taxon>Micromonosporaceae</taxon>
        <taxon>Couchioplanes</taxon>
    </lineage>
</organism>
<dbReference type="PANTHER" id="PTHR10098">
    <property type="entry name" value="RAPSYN-RELATED"/>
    <property type="match status" value="1"/>
</dbReference>
<dbReference type="PRINTS" id="PR00364">
    <property type="entry name" value="DISEASERSIST"/>
</dbReference>
<reference evidence="2 3" key="1">
    <citation type="submission" date="2016-09" db="EMBL/GenBank/DDBJ databases">
        <title>Couchioplanes caeruleus draft genome sequence.</title>
        <authorList>
            <person name="Sheehan J."/>
            <person name="Caffrey P."/>
        </authorList>
    </citation>
    <scope>NUCLEOTIDE SEQUENCE [LARGE SCALE GENOMIC DNA]</scope>
    <source>
        <strain evidence="2 3">DSM 43634</strain>
    </source>
</reference>
<accession>A0A1K0FKN6</accession>
<dbReference type="Proteomes" id="UP000182486">
    <property type="component" value="Unassembled WGS sequence"/>
</dbReference>
<dbReference type="InterPro" id="IPR027417">
    <property type="entry name" value="P-loop_NTPase"/>
</dbReference>
<protein>
    <submittedName>
        <fullName evidence="2">Uncharacterized protein</fullName>
    </submittedName>
</protein>
<comment type="caution">
    <text evidence="2">The sequence shown here is derived from an EMBL/GenBank/DDBJ whole genome shotgun (WGS) entry which is preliminary data.</text>
</comment>
<dbReference type="AlphaFoldDB" id="A0A1K0FKN6"/>
<sequence length="885" mass="95725">MGAGMPLSGDPVTARAEVFTALPDPGQANSVADLVERLRLLKVWAGDPSYETIKDRVNKAWTAAGRPAGELTRRSTVAYCFRPGRRRLDIDLVLAVVEALHPDTGYVTQWRQALRVVGGEIEAVSQVRVQDSLPQDLAGFTGRIGELDRLRDAALDGEAVVISAIEGMAGVGKTQLAVHAGHLLHQRQPFDRVLFVNLRGFDPDPAQPPADPAAVLDGFLRLLGMPGQQIPHTMAARAAAYRDRLAGTRALVVLDNAATTEQVRPLLPATPGCLILVTSRRRLDDLHPATHLSVDVFTPGEALALLTRTLSEVPLGPDPHASARIARRCGYLPLALSLITGHIRNTPGWTLTDHADRLDERHHDRRLDTGVELALHLSYQHLRADQRRLLRLLALHPGQDFDAYAAAALADTDLATGQALLESLHRDHLLQQAAPGRYTFHDLIRAYATIRATDEDPPSERRAALTCLFDHYLVTAAAAMTTLYSAESRLRLRIPVTSTRTPDLSDPDTALGWLDIERPTLVAVAAHTATNGWPTHTIGLSRTLYRYLSGGHYTDAVTVHGHAHHAVLHTGDATGHAHALNDLGVALWRLGRYGQGTAHLQQALALFRQAGDPHGQARTLNDLGITAHGECHLQAAADYFTQAVPLYRQAGDRSGEARGLTGLGTVEALLGRHRKAIDYFEQALLLHGQTSDRDGVAYALVHLGEVEVRAGRYGPAGDHLLQASTLYRQLGNRTGELAALDNLGVLHTRLGRPTQAAEYHQQALTGFRETGFRGCEPWSLNGLGEAAHAVGRPADALAHHTAAHTIAAEAGGRDQQARALTGLGHAHEALGNLDLAREHYRHALLLWTDLGLPEADQVRVRLSTLATSSNGAAGFSGSLQERHLL</sequence>
<evidence type="ECO:0000256" key="1">
    <source>
        <dbReference type="PROSITE-ProRule" id="PRU00339"/>
    </source>
</evidence>
<name>A0A1K0FKN6_9ACTN</name>
<dbReference type="Pfam" id="PF13424">
    <property type="entry name" value="TPR_12"/>
    <property type="match status" value="3"/>
</dbReference>
<dbReference type="InterPro" id="IPR011990">
    <property type="entry name" value="TPR-like_helical_dom_sf"/>
</dbReference>
<dbReference type="SMART" id="SM00028">
    <property type="entry name" value="TPR"/>
    <property type="match status" value="7"/>
</dbReference>
<dbReference type="GO" id="GO:0043531">
    <property type="term" value="F:ADP binding"/>
    <property type="evidence" value="ECO:0007669"/>
    <property type="project" value="InterPro"/>
</dbReference>
<dbReference type="EMBL" id="MEIA01000160">
    <property type="protein sequence ID" value="OJF13369.1"/>
    <property type="molecule type" value="Genomic_DNA"/>
</dbReference>
<dbReference type="PANTHER" id="PTHR10098:SF106">
    <property type="entry name" value="TETRATRICOPEPTIDE REPEAT PROTEIN 28-LIKE PROTEIN"/>
    <property type="match status" value="1"/>
</dbReference>
<feature type="repeat" description="TPR" evidence="1">
    <location>
        <begin position="817"/>
        <end position="850"/>
    </location>
</feature>
<gene>
    <name evidence="2" type="ORF">BG844_15720</name>
</gene>
<evidence type="ECO:0000313" key="2">
    <source>
        <dbReference type="EMBL" id="OJF13369.1"/>
    </source>
</evidence>
<keyword evidence="3" id="KW-1185">Reference proteome</keyword>
<dbReference type="InterPro" id="IPR019734">
    <property type="entry name" value="TPR_rpt"/>
</dbReference>
<dbReference type="PROSITE" id="PS50005">
    <property type="entry name" value="TPR"/>
    <property type="match status" value="2"/>
</dbReference>
<keyword evidence="1" id="KW-0802">TPR repeat</keyword>
<dbReference type="Gene3D" id="3.40.50.300">
    <property type="entry name" value="P-loop containing nucleotide triphosphate hydrolases"/>
    <property type="match status" value="1"/>
</dbReference>
<feature type="repeat" description="TPR" evidence="1">
    <location>
        <begin position="657"/>
        <end position="690"/>
    </location>
</feature>
<dbReference type="SUPFAM" id="SSF48452">
    <property type="entry name" value="TPR-like"/>
    <property type="match status" value="2"/>
</dbReference>